<evidence type="ECO:0000313" key="5">
    <source>
        <dbReference type="EMBL" id="CAA7600619.1"/>
    </source>
</evidence>
<evidence type="ECO:0000313" key="7">
    <source>
        <dbReference type="Proteomes" id="UP001071230"/>
    </source>
</evidence>
<dbReference type="EMBL" id="LR746496">
    <property type="protein sequence ID" value="CAA7600619.1"/>
    <property type="molecule type" value="Genomic_DNA"/>
</dbReference>
<dbReference type="RefSeq" id="WP_240984267.1">
    <property type="nucleotide sequence ID" value="NZ_CDGJ01000132.1"/>
</dbReference>
<dbReference type="PANTHER" id="PTHR38465:SF1">
    <property type="entry name" value="HTH-TYPE TRANSCRIPTIONAL REGULATOR MJ1563-RELATED"/>
    <property type="match status" value="1"/>
</dbReference>
<evidence type="ECO:0000256" key="1">
    <source>
        <dbReference type="ARBA" id="ARBA00023015"/>
    </source>
</evidence>
<evidence type="ECO:0000256" key="3">
    <source>
        <dbReference type="ARBA" id="ARBA00023163"/>
    </source>
</evidence>
<dbReference type="SUPFAM" id="SSF46785">
    <property type="entry name" value="Winged helix' DNA-binding domain"/>
    <property type="match status" value="1"/>
</dbReference>
<proteinExistence type="inferred from homology"/>
<dbReference type="AlphaFoldDB" id="A0A8S0W7D4"/>
<dbReference type="Gene3D" id="1.10.10.10">
    <property type="entry name" value="Winged helix-like DNA-binding domain superfamily/Winged helix DNA-binding domain"/>
    <property type="match status" value="1"/>
</dbReference>
<keyword evidence="7" id="KW-1185">Reference proteome</keyword>
<accession>A0A8S0W7D4</accession>
<dbReference type="Proteomes" id="UP000836597">
    <property type="component" value="Chromosome"/>
</dbReference>
<dbReference type="InterPro" id="IPR036390">
    <property type="entry name" value="WH_DNA-bd_sf"/>
</dbReference>
<keyword evidence="1 4" id="KW-0805">Transcription regulation</keyword>
<organism evidence="5">
    <name type="scientific">Acididesulfobacillus acetoxydans</name>
    <dbReference type="NCBI Taxonomy" id="1561005"/>
    <lineage>
        <taxon>Bacteria</taxon>
        <taxon>Bacillati</taxon>
        <taxon>Bacillota</taxon>
        <taxon>Clostridia</taxon>
        <taxon>Eubacteriales</taxon>
        <taxon>Peptococcaceae</taxon>
        <taxon>Acididesulfobacillus</taxon>
    </lineage>
</organism>
<evidence type="ECO:0000313" key="6">
    <source>
        <dbReference type="EMBL" id="CEJ09400.1"/>
    </source>
</evidence>
<reference evidence="5" key="2">
    <citation type="submission" date="2020-01" db="EMBL/GenBank/DDBJ databases">
        <authorList>
            <person name="Hornung B."/>
        </authorList>
    </citation>
    <scope>NUCLEOTIDE SEQUENCE</scope>
    <source>
        <strain evidence="5">PacBioINE</strain>
    </source>
</reference>
<keyword evidence="2 4" id="KW-0238">DNA-binding</keyword>
<name>A0A8S0W7D4_9FIRM</name>
<comment type="similarity">
    <text evidence="4">Belongs to the GbsR family.</text>
</comment>
<sequence length="194" mass="22240">MKNLDDTHVAKRNPETEDIEEMRELVIEAMSQTMSLYGFNATVGRLCGILFFAKEPMSLDDMSQAMGMSKTSVCTTIKTLVGAKAAKQVWLRGTRKDMYVAEKNFFQYFSDFFCNNLRTEVALNFAVLDKVLPLYEKILAGESRSPTRAEAEEDFSKLLEVKRYYTWLDSFVKQYLEDLKILQLPNPAESPDEP</sequence>
<protein>
    <recommendedName>
        <fullName evidence="4">HTH-type transcriptional regulator</fullName>
    </recommendedName>
</protein>
<dbReference type="Proteomes" id="UP001071230">
    <property type="component" value="Unassembled WGS sequence"/>
</dbReference>
<dbReference type="InterPro" id="IPR026282">
    <property type="entry name" value="MJ1563"/>
</dbReference>
<dbReference type="InterPro" id="IPR052362">
    <property type="entry name" value="HTH-GbsR_regulator"/>
</dbReference>
<dbReference type="PANTHER" id="PTHR38465">
    <property type="entry name" value="HTH-TYPE TRANSCRIPTIONAL REGULATOR MJ1563-RELATED"/>
    <property type="match status" value="1"/>
</dbReference>
<evidence type="ECO:0000256" key="4">
    <source>
        <dbReference type="PIRNR" id="PIRNR006707"/>
    </source>
</evidence>
<gene>
    <name evidence="5" type="ORF">DEACI_1272</name>
    <name evidence="6" type="ORF">DEACI_3884</name>
</gene>
<reference evidence="6" key="1">
    <citation type="submission" date="2014-11" db="EMBL/GenBank/DDBJ databases">
        <authorList>
            <person name="Hornung B.V."/>
        </authorList>
    </citation>
    <scope>NUCLEOTIDE SEQUENCE</scope>
    <source>
        <strain evidence="6">INE</strain>
    </source>
</reference>
<dbReference type="PIRSF" id="PIRSF006707">
    <property type="entry name" value="MJ1563"/>
    <property type="match status" value="1"/>
</dbReference>
<keyword evidence="3 4" id="KW-0804">Transcription</keyword>
<dbReference type="InterPro" id="IPR036388">
    <property type="entry name" value="WH-like_DNA-bd_sf"/>
</dbReference>
<dbReference type="KEGG" id="aacx:DEACI_1272"/>
<dbReference type="GO" id="GO:0003677">
    <property type="term" value="F:DNA binding"/>
    <property type="evidence" value="ECO:0007669"/>
    <property type="project" value="UniProtKB-UniRule"/>
</dbReference>
<dbReference type="EMBL" id="CDGJ01000132">
    <property type="protein sequence ID" value="CEJ09400.1"/>
    <property type="molecule type" value="Genomic_DNA"/>
</dbReference>
<evidence type="ECO:0000256" key="2">
    <source>
        <dbReference type="ARBA" id="ARBA00023125"/>
    </source>
</evidence>